<evidence type="ECO:0000313" key="2">
    <source>
        <dbReference type="EMBL" id="MBJ9687397.1"/>
    </source>
</evidence>
<keyword evidence="3" id="KW-1185">Reference proteome</keyword>
<dbReference type="SUPFAM" id="SSF140731">
    <property type="entry name" value="PA2201 C-terminal domain-like"/>
    <property type="match status" value="1"/>
</dbReference>
<dbReference type="Pfam" id="PF08929">
    <property type="entry name" value="PoNi_C"/>
    <property type="match status" value="1"/>
</dbReference>
<organism evidence="2 3">
    <name type="scientific">Burkholderia vietnamiensis</name>
    <dbReference type="NCBI Taxonomy" id="60552"/>
    <lineage>
        <taxon>Bacteria</taxon>
        <taxon>Pseudomonadati</taxon>
        <taxon>Pseudomonadota</taxon>
        <taxon>Betaproteobacteria</taxon>
        <taxon>Burkholderiales</taxon>
        <taxon>Burkholderiaceae</taxon>
        <taxon>Burkholderia</taxon>
        <taxon>Burkholderia cepacia complex</taxon>
    </lineage>
</organism>
<gene>
    <name evidence="2" type="ORF">I5589_09920</name>
</gene>
<evidence type="ECO:0000313" key="3">
    <source>
        <dbReference type="Proteomes" id="UP000808215"/>
    </source>
</evidence>
<evidence type="ECO:0000259" key="1">
    <source>
        <dbReference type="Pfam" id="PF08929"/>
    </source>
</evidence>
<dbReference type="InterPro" id="IPR015025">
    <property type="entry name" value="PoNi_C"/>
</dbReference>
<protein>
    <submittedName>
        <fullName evidence="2">DUF1911 domain-containing protein</fullName>
    </submittedName>
</protein>
<reference evidence="2 3" key="1">
    <citation type="submission" date="2020-11" db="EMBL/GenBank/DDBJ databases">
        <title>Enhanced detection system for hospital associated transmission using whole genome sequencing surveillance.</title>
        <authorList>
            <person name="Harrison L.H."/>
            <person name="Van Tyne D."/>
            <person name="Marsh J.W."/>
            <person name="Griffith M.P."/>
            <person name="Snyder D.J."/>
            <person name="Cooper V.S."/>
            <person name="Mustapha M."/>
        </authorList>
    </citation>
    <scope>NUCLEOTIDE SEQUENCE [LARGE SCALE GENOMIC DNA]</scope>
    <source>
        <strain evidence="2 3">BC00020</strain>
    </source>
</reference>
<proteinExistence type="predicted"/>
<name>A0ABS1ATB6_BURVI</name>
<dbReference type="EMBL" id="JADVKH010000017">
    <property type="protein sequence ID" value="MBJ9687397.1"/>
    <property type="molecule type" value="Genomic_DNA"/>
</dbReference>
<accession>A0ABS1ATB6</accession>
<comment type="caution">
    <text evidence="2">The sequence shown here is derived from an EMBL/GenBank/DDBJ whole genome shotgun (WGS) entry which is preliminary data.</text>
</comment>
<dbReference type="RefSeq" id="WP_200091232.1">
    <property type="nucleotide sequence ID" value="NZ_JADVKH010000017.1"/>
</dbReference>
<dbReference type="Proteomes" id="UP000808215">
    <property type="component" value="Unassembled WGS sequence"/>
</dbReference>
<dbReference type="InterPro" id="IPR028983">
    <property type="entry name" value="PA2201-like_C"/>
</dbReference>
<feature type="domain" description="PoNi C-terminal" evidence="1">
    <location>
        <begin position="145"/>
        <end position="252"/>
    </location>
</feature>
<sequence length="271" mass="31472">MDNFSTRRRQRFITEQYFCWLSGFLQESTERWTRLLPANGTEDSKRASAAWLRASARFERLLLCYTAGEPIAPLRDELDQIVADYEEYALFEAKEHGCPHWPAFLFDQLRDYERAVQLIGLCYLLHRRDLLPRVAALQDPSYWASDTLYEDLLAYGLDGRVDVDTWFHESYRACINSVYGDSDAESLADLNAYLAKWYDSMNDVDWHDSHLDLSEDWGLYFGYWAIEAAALAYLLELDDSSLREHLVYPNDLVDFARTFEEGTNGSFVAGQ</sequence>
<dbReference type="Gene3D" id="1.10.3920.10">
    <property type="entry name" value="PA2201 C-terminal domain-like"/>
    <property type="match status" value="1"/>
</dbReference>